<dbReference type="NCBIfam" id="NF005968">
    <property type="entry name" value="PRK08057.1-2"/>
    <property type="match status" value="1"/>
</dbReference>
<dbReference type="Pfam" id="PF02571">
    <property type="entry name" value="CbiJ"/>
    <property type="match status" value="1"/>
</dbReference>
<name>A0A1M5UEY3_9RHOB</name>
<evidence type="ECO:0000313" key="5">
    <source>
        <dbReference type="Proteomes" id="UP000184211"/>
    </source>
</evidence>
<reference evidence="5" key="1">
    <citation type="submission" date="2016-11" db="EMBL/GenBank/DDBJ databases">
        <authorList>
            <person name="Varghese N."/>
            <person name="Submissions S."/>
        </authorList>
    </citation>
    <scope>NUCLEOTIDE SEQUENCE [LARGE SCALE GENOMIC DNA]</scope>
    <source>
        <strain evidence="5">DSM 28223</strain>
    </source>
</reference>
<organism evidence="4 5">
    <name type="scientific">Cognatishimia maritima</name>
    <dbReference type="NCBI Taxonomy" id="870908"/>
    <lineage>
        <taxon>Bacteria</taxon>
        <taxon>Pseudomonadati</taxon>
        <taxon>Pseudomonadota</taxon>
        <taxon>Alphaproteobacteria</taxon>
        <taxon>Rhodobacterales</taxon>
        <taxon>Paracoccaceae</taxon>
        <taxon>Cognatishimia</taxon>
    </lineage>
</organism>
<keyword evidence="2" id="KW-0169">Cobalamin biosynthesis</keyword>
<dbReference type="Proteomes" id="UP000184211">
    <property type="component" value="Unassembled WGS sequence"/>
</dbReference>
<dbReference type="GO" id="GO:0016994">
    <property type="term" value="F:precorrin-6A reductase activity"/>
    <property type="evidence" value="ECO:0007669"/>
    <property type="project" value="InterPro"/>
</dbReference>
<dbReference type="InterPro" id="IPR003723">
    <property type="entry name" value="Precorrin-6x_reduct"/>
</dbReference>
<dbReference type="AlphaFoldDB" id="A0A1M5UEY3"/>
<dbReference type="GO" id="GO:0009236">
    <property type="term" value="P:cobalamin biosynthetic process"/>
    <property type="evidence" value="ECO:0007669"/>
    <property type="project" value="UniProtKB-UniPathway"/>
</dbReference>
<protein>
    <submittedName>
        <fullName evidence="4">Precorrin-6A/cobalt-precorrin-6A reductase</fullName>
    </submittedName>
</protein>
<evidence type="ECO:0000256" key="1">
    <source>
        <dbReference type="ARBA" id="ARBA00004953"/>
    </source>
</evidence>
<keyword evidence="5" id="KW-1185">Reference proteome</keyword>
<gene>
    <name evidence="4" type="ORF">SAMN04488044_2885</name>
</gene>
<accession>A0A1M5UEY3</accession>
<dbReference type="PANTHER" id="PTHR36925:SF1">
    <property type="entry name" value="COBALT-PRECORRIN-6A REDUCTASE"/>
    <property type="match status" value="1"/>
</dbReference>
<dbReference type="EMBL" id="FQWM01000006">
    <property type="protein sequence ID" value="SHH61396.1"/>
    <property type="molecule type" value="Genomic_DNA"/>
</dbReference>
<proteinExistence type="predicted"/>
<evidence type="ECO:0000256" key="3">
    <source>
        <dbReference type="ARBA" id="ARBA00023002"/>
    </source>
</evidence>
<dbReference type="PROSITE" id="PS51014">
    <property type="entry name" value="COBK_CBIJ"/>
    <property type="match status" value="1"/>
</dbReference>
<dbReference type="OrthoDB" id="5183775at2"/>
<keyword evidence="3" id="KW-0560">Oxidoreductase</keyword>
<dbReference type="PANTHER" id="PTHR36925">
    <property type="entry name" value="COBALT-PRECORRIN-6A REDUCTASE"/>
    <property type="match status" value="1"/>
</dbReference>
<evidence type="ECO:0000256" key="2">
    <source>
        <dbReference type="ARBA" id="ARBA00022573"/>
    </source>
</evidence>
<dbReference type="STRING" id="870908.SAMN04488044_2885"/>
<evidence type="ECO:0000313" key="4">
    <source>
        <dbReference type="EMBL" id="SHH61396.1"/>
    </source>
</evidence>
<sequence length="252" mass="26625">MTQNLLILGGTTEASALAKLVAATGLKATFSYAGRVANPKVQPLPTREGGFGGVEGLVQYIRDHNISHVIDATHPFAAQMSWNAFEASKQTGVALAALTRPAWQPVAGDNWQVVPDMAGAIAALEGPSQRVMLALGRLHMNDFAAQPQHHYVLRLVDAPEDAPALPKHTVVVARGPFDVEGDIALFKEHDVDVVVCKNAGGTGAAAKIHAARALGLPVIMIDRPKLPARVDCATPEAVLKWVNAHPATDRGV</sequence>
<dbReference type="RefSeq" id="WP_072793719.1">
    <property type="nucleotide sequence ID" value="NZ_FQWM01000006.1"/>
</dbReference>
<comment type="pathway">
    <text evidence="1">Cofactor biosynthesis; adenosylcobalamin biosynthesis.</text>
</comment>
<dbReference type="UniPathway" id="UPA00148"/>
<dbReference type="NCBIfam" id="TIGR00715">
    <property type="entry name" value="precor6x_red"/>
    <property type="match status" value="1"/>
</dbReference>